<evidence type="ECO:0000256" key="3">
    <source>
        <dbReference type="ARBA" id="ARBA00022614"/>
    </source>
</evidence>
<evidence type="ECO:0000256" key="5">
    <source>
        <dbReference type="ARBA" id="ARBA00022737"/>
    </source>
</evidence>
<dbReference type="EMBL" id="JACMSC010000001">
    <property type="protein sequence ID" value="KAG6539135.1"/>
    <property type="molecule type" value="Genomic_DNA"/>
</dbReference>
<evidence type="ECO:0000313" key="12">
    <source>
        <dbReference type="EMBL" id="KAG6539135.1"/>
    </source>
</evidence>
<keyword evidence="4" id="KW-0812">Transmembrane</keyword>
<dbReference type="GO" id="GO:0016020">
    <property type="term" value="C:membrane"/>
    <property type="evidence" value="ECO:0007669"/>
    <property type="project" value="UniProtKB-SubCell"/>
</dbReference>
<dbReference type="PANTHER" id="PTHR48059:SF23">
    <property type="entry name" value="LEUCINE-RICH REPEAT-CONTAINING N-TERMINAL PLANT-TYPE DOMAIN-CONTAINING PROTEIN"/>
    <property type="match status" value="1"/>
</dbReference>
<evidence type="ECO:0000256" key="4">
    <source>
        <dbReference type="ARBA" id="ARBA00022692"/>
    </source>
</evidence>
<name>A0A8J5INZ3_ZINOF</name>
<dbReference type="PANTHER" id="PTHR48059">
    <property type="entry name" value="POLYGALACTURONASE INHIBITOR 1"/>
    <property type="match status" value="1"/>
</dbReference>
<dbReference type="AlphaFoldDB" id="A0A8J5INZ3"/>
<evidence type="ECO:0000313" key="13">
    <source>
        <dbReference type="Proteomes" id="UP000734854"/>
    </source>
</evidence>
<comment type="caution">
    <text evidence="12">The sequence shown here is derived from an EMBL/GenBank/DDBJ whole genome shotgun (WGS) entry which is preliminary data.</text>
</comment>
<dbReference type="FunFam" id="3.80.10.10:FF:000095">
    <property type="entry name" value="LRR receptor-like serine/threonine-protein kinase GSO1"/>
    <property type="match status" value="1"/>
</dbReference>
<organism evidence="12 13">
    <name type="scientific">Zingiber officinale</name>
    <name type="common">Ginger</name>
    <name type="synonym">Amomum zingiber</name>
    <dbReference type="NCBI Taxonomy" id="94328"/>
    <lineage>
        <taxon>Eukaryota</taxon>
        <taxon>Viridiplantae</taxon>
        <taxon>Streptophyta</taxon>
        <taxon>Embryophyta</taxon>
        <taxon>Tracheophyta</taxon>
        <taxon>Spermatophyta</taxon>
        <taxon>Magnoliopsida</taxon>
        <taxon>Liliopsida</taxon>
        <taxon>Zingiberales</taxon>
        <taxon>Zingiberaceae</taxon>
        <taxon>Zingiber</taxon>
    </lineage>
</organism>
<dbReference type="InterPro" id="IPR051848">
    <property type="entry name" value="PGIP"/>
</dbReference>
<sequence length="532" mass="57412">MAYPWTALLSSAILLLLTAPAALSAFDCNAGDRAALLAVKHGLGNPPLLATWLSNTNCCAWDNLYCDTTTGRVYNVYIYDAGVAPGTPVPAAFGDLPFLESLSLEDMPGLSGPIPPSFGRLSHLYLLGISNTSVSGQVPAFLVGTNLSALTLPNNKLSGAIPPQLALLPYLRYLDLSGNHLSGSIPPGLLHGEYQFLVLSNNRLSGEIPASYGEGDVNTIDLGRNRLSGDPAFLFNRTRPTVKLDLSRNEFGFDLTKAEMPWQMEYLDLSHNRLRGGVPKSLRTCTSCGLFFCFEDIKTPSRTCPASPDPSLPPSPASPASTSCGSPDSNTSVSGQVPAFLVGTNLSALTLPNNKLSGAIPPQLALLPYLRYLDLSGNHLSGSIPPGLLHGEYQFLVLSNNRLSGEIPASYGEGDVNTIDLGRNRLSGDPASLFNWTRPTVKLDLSRNEFGFDLTKAEMPWKMEYLDLSHNRLRGGVPKSLKDLYKLRVLDLSYNMLCGEIPTGRAMAYHDAASYLHNKCLCGTPRPPCRRL</sequence>
<comment type="similarity">
    <text evidence="8">Belongs to the polygalacturonase-inhibiting protein family.</text>
</comment>
<dbReference type="SMART" id="SM00369">
    <property type="entry name" value="LRR_TYP"/>
    <property type="match status" value="3"/>
</dbReference>
<dbReference type="InterPro" id="IPR032675">
    <property type="entry name" value="LRR_dom_sf"/>
</dbReference>
<dbReference type="SUPFAM" id="SSF52058">
    <property type="entry name" value="L domain-like"/>
    <property type="match status" value="2"/>
</dbReference>
<keyword evidence="3" id="KW-0433">Leucine-rich repeat</keyword>
<keyword evidence="10" id="KW-0732">Signal</keyword>
<dbReference type="Gene3D" id="3.80.10.10">
    <property type="entry name" value="Ribonuclease Inhibitor"/>
    <property type="match status" value="2"/>
</dbReference>
<keyword evidence="5" id="KW-0677">Repeat</keyword>
<dbReference type="InterPro" id="IPR001611">
    <property type="entry name" value="Leu-rich_rpt"/>
</dbReference>
<feature type="chain" id="PRO_5035283075" description="Leucine-rich repeat-containing N-terminal plant-type domain-containing protein" evidence="10">
    <location>
        <begin position="25"/>
        <end position="532"/>
    </location>
</feature>
<evidence type="ECO:0000256" key="1">
    <source>
        <dbReference type="ARBA" id="ARBA00004167"/>
    </source>
</evidence>
<feature type="compositionally biased region" description="Pro residues" evidence="9">
    <location>
        <begin position="307"/>
        <end position="317"/>
    </location>
</feature>
<dbReference type="FunFam" id="3.80.10.10:FF:001357">
    <property type="entry name" value="Leucine-rich repeat protein kinase family protein"/>
    <property type="match status" value="1"/>
</dbReference>
<feature type="region of interest" description="Disordered" evidence="9">
    <location>
        <begin position="303"/>
        <end position="331"/>
    </location>
</feature>
<dbReference type="Proteomes" id="UP000734854">
    <property type="component" value="Unassembled WGS sequence"/>
</dbReference>
<evidence type="ECO:0000256" key="10">
    <source>
        <dbReference type="SAM" id="SignalP"/>
    </source>
</evidence>
<evidence type="ECO:0000256" key="9">
    <source>
        <dbReference type="SAM" id="MobiDB-lite"/>
    </source>
</evidence>
<dbReference type="InterPro" id="IPR003591">
    <property type="entry name" value="Leu-rich_rpt_typical-subtyp"/>
</dbReference>
<evidence type="ECO:0000256" key="2">
    <source>
        <dbReference type="ARBA" id="ARBA00004196"/>
    </source>
</evidence>
<gene>
    <name evidence="12" type="ORF">ZIOFF_004288</name>
</gene>
<protein>
    <recommendedName>
        <fullName evidence="11">Leucine-rich repeat-containing N-terminal plant-type domain-containing protein</fullName>
    </recommendedName>
</protein>
<dbReference type="Pfam" id="PF08263">
    <property type="entry name" value="LRRNT_2"/>
    <property type="match status" value="1"/>
</dbReference>
<reference evidence="12 13" key="1">
    <citation type="submission" date="2020-08" db="EMBL/GenBank/DDBJ databases">
        <title>Plant Genome Project.</title>
        <authorList>
            <person name="Zhang R.-G."/>
        </authorList>
    </citation>
    <scope>NUCLEOTIDE SEQUENCE [LARGE SCALE GENOMIC DNA]</scope>
    <source>
        <tissue evidence="12">Rhizome</tissue>
    </source>
</reference>
<evidence type="ECO:0000256" key="6">
    <source>
        <dbReference type="ARBA" id="ARBA00022989"/>
    </source>
</evidence>
<keyword evidence="7" id="KW-0472">Membrane</keyword>
<feature type="compositionally biased region" description="Low complexity" evidence="9">
    <location>
        <begin position="318"/>
        <end position="327"/>
    </location>
</feature>
<dbReference type="InterPro" id="IPR013210">
    <property type="entry name" value="LRR_N_plant-typ"/>
</dbReference>
<feature type="domain" description="Leucine-rich repeat-containing N-terminal plant-type" evidence="11">
    <location>
        <begin position="30"/>
        <end position="67"/>
    </location>
</feature>
<evidence type="ECO:0000259" key="11">
    <source>
        <dbReference type="Pfam" id="PF08263"/>
    </source>
</evidence>
<accession>A0A8J5INZ3</accession>
<proteinExistence type="inferred from homology"/>
<comment type="subcellular location">
    <subcellularLocation>
        <location evidence="2">Cell envelope</location>
    </subcellularLocation>
    <subcellularLocation>
        <location evidence="1">Membrane</location>
        <topology evidence="1">Single-pass membrane protein</topology>
    </subcellularLocation>
</comment>
<keyword evidence="6" id="KW-1133">Transmembrane helix</keyword>
<keyword evidence="13" id="KW-1185">Reference proteome</keyword>
<feature type="signal peptide" evidence="10">
    <location>
        <begin position="1"/>
        <end position="24"/>
    </location>
</feature>
<dbReference type="Pfam" id="PF00560">
    <property type="entry name" value="LRR_1"/>
    <property type="match status" value="5"/>
</dbReference>
<dbReference type="PRINTS" id="PR00019">
    <property type="entry name" value="LEURICHRPT"/>
</dbReference>
<evidence type="ECO:0000256" key="8">
    <source>
        <dbReference type="ARBA" id="ARBA00038043"/>
    </source>
</evidence>
<evidence type="ECO:0000256" key="7">
    <source>
        <dbReference type="ARBA" id="ARBA00023136"/>
    </source>
</evidence>